<dbReference type="InterPro" id="IPR009075">
    <property type="entry name" value="AcylCo_DH/oxidase_C"/>
</dbReference>
<dbReference type="Pfam" id="PF00441">
    <property type="entry name" value="Acyl-CoA_dh_1"/>
    <property type="match status" value="1"/>
</dbReference>
<keyword evidence="6 7" id="KW-0560">Oxidoreductase</keyword>
<dbReference type="GO" id="GO:0050660">
    <property type="term" value="F:flavin adenine dinucleotide binding"/>
    <property type="evidence" value="ECO:0007669"/>
    <property type="project" value="InterPro"/>
</dbReference>
<dbReference type="PROSITE" id="PS00072">
    <property type="entry name" value="ACYL_COA_DH_1"/>
    <property type="match status" value="1"/>
</dbReference>
<dbReference type="Pfam" id="PF02770">
    <property type="entry name" value="Acyl-CoA_dh_M"/>
    <property type="match status" value="1"/>
</dbReference>
<dbReference type="EMBL" id="CAJNOJ010000027">
    <property type="protein sequence ID" value="CAF0873206.1"/>
    <property type="molecule type" value="Genomic_DNA"/>
</dbReference>
<feature type="domain" description="Acyl-CoA dehydrogenase/oxidase N-terminal" evidence="10">
    <location>
        <begin position="45"/>
        <end position="154"/>
    </location>
</feature>
<dbReference type="PANTHER" id="PTHR48083">
    <property type="entry name" value="MEDIUM-CHAIN SPECIFIC ACYL-COA DEHYDROGENASE, MITOCHONDRIAL-RELATED"/>
    <property type="match status" value="1"/>
</dbReference>
<dbReference type="InterPro" id="IPR013786">
    <property type="entry name" value="AcylCoA_DH/ox_N"/>
</dbReference>
<evidence type="ECO:0000256" key="6">
    <source>
        <dbReference type="ARBA" id="ARBA00023002"/>
    </source>
</evidence>
<evidence type="ECO:0000313" key="11">
    <source>
        <dbReference type="EMBL" id="CAF0873206.1"/>
    </source>
</evidence>
<feature type="domain" description="Acyl-CoA oxidase/dehydrogenase middle" evidence="9">
    <location>
        <begin position="161"/>
        <end position="200"/>
    </location>
</feature>
<accession>A0A813XX18</accession>
<organism evidence="11 14">
    <name type="scientific">Adineta ricciae</name>
    <name type="common">Rotifer</name>
    <dbReference type="NCBI Taxonomy" id="249248"/>
    <lineage>
        <taxon>Eukaryota</taxon>
        <taxon>Metazoa</taxon>
        <taxon>Spiralia</taxon>
        <taxon>Gnathifera</taxon>
        <taxon>Rotifera</taxon>
        <taxon>Eurotatoria</taxon>
        <taxon>Bdelloidea</taxon>
        <taxon>Adinetida</taxon>
        <taxon>Adinetidae</taxon>
        <taxon>Adineta</taxon>
    </lineage>
</organism>
<proteinExistence type="inferred from homology"/>
<sequence length="443" mass="48414">MKPSTSILSKIPLSIRLSLQHLRQSHNEATLGQDKSTGGINFELSAEQKEMQQLARKFAREEIIPHAAHYDKTGEYPWPIVKKAHALGLMNTHIPTKYGGLGLGILDTCVITEELAYGCTGVQTAIEANSLGMAPVIVAGNDEQKKRFLSRMIEEPLMCGYCVTEPVAGSDVAGIKTKAEKKGDEYIVNGQKMWITNGGNPTKNFQSQETLVYLGVANWFFLLARTNPDPKAPASKAFTAFAIEADSPGLTRGRKEWNMGQRASDTRGLTFEDMRVPAANVLGKEGDGFKVAMLVFDKTRPPVAAGALGLARRALDEATQYSLQRKTMGKYIAEHQAVAFMLAEMAIGIEAARLVTYLSAWHVDKGDKNTYYASIAKALAADVANKAATDAVQIFGGNGFNSEYPVEKLMRDAKIFQIYEGTAQIQRLIISREIMSRAKSAAQ</sequence>
<comment type="cofactor">
    <cofactor evidence="1 7">
        <name>FAD</name>
        <dbReference type="ChEBI" id="CHEBI:57692"/>
    </cofactor>
</comment>
<reference evidence="11" key="1">
    <citation type="submission" date="2021-02" db="EMBL/GenBank/DDBJ databases">
        <authorList>
            <person name="Nowell W R."/>
        </authorList>
    </citation>
    <scope>NUCLEOTIDE SEQUENCE</scope>
</reference>
<name>A0A813XX18_ADIRI</name>
<evidence type="ECO:0000256" key="5">
    <source>
        <dbReference type="ARBA" id="ARBA00022827"/>
    </source>
</evidence>
<dbReference type="InterPro" id="IPR006091">
    <property type="entry name" value="Acyl-CoA_Oxase/DH_mid-dom"/>
</dbReference>
<comment type="caution">
    <text evidence="11">The sequence shown here is derived from an EMBL/GenBank/DDBJ whole genome shotgun (WGS) entry which is preliminary data.</text>
</comment>
<dbReference type="GO" id="GO:0070991">
    <property type="term" value="F:medium-chain fatty acyl-CoA dehydrogenase activity"/>
    <property type="evidence" value="ECO:0007669"/>
    <property type="project" value="TreeGrafter"/>
</dbReference>
<dbReference type="FunFam" id="1.20.140.10:FF:000011">
    <property type="entry name" value="Medium-chain specific acyl-CoA dehydrogenase, mitochondrial"/>
    <property type="match status" value="1"/>
</dbReference>
<dbReference type="InterPro" id="IPR009100">
    <property type="entry name" value="AcylCoA_DH/oxidase_NM_dom_sf"/>
</dbReference>
<dbReference type="Gene3D" id="1.20.140.10">
    <property type="entry name" value="Butyryl-CoA Dehydrogenase, subunit A, domain 3"/>
    <property type="match status" value="1"/>
</dbReference>
<dbReference type="SUPFAM" id="SSF47203">
    <property type="entry name" value="Acyl-CoA dehydrogenase C-terminal domain-like"/>
    <property type="match status" value="1"/>
</dbReference>
<gene>
    <name evidence="11" type="ORF">EDS130_LOCUS8398</name>
    <name evidence="12" type="ORF">XAT740_LOCUS49874</name>
</gene>
<protein>
    <recommendedName>
        <fullName evidence="3">Medium-chain specific acyl-CoA dehydrogenase, mitochondrial</fullName>
    </recommendedName>
</protein>
<dbReference type="GO" id="GO:0051793">
    <property type="term" value="P:medium-chain fatty acid catabolic process"/>
    <property type="evidence" value="ECO:0007669"/>
    <property type="project" value="TreeGrafter"/>
</dbReference>
<dbReference type="InterPro" id="IPR037069">
    <property type="entry name" value="AcylCoA_DH/ox_N_sf"/>
</dbReference>
<dbReference type="InterPro" id="IPR006089">
    <property type="entry name" value="Acyl-CoA_DH_CS"/>
</dbReference>
<dbReference type="EMBL" id="CAJNOR010007497">
    <property type="protein sequence ID" value="CAF1618294.1"/>
    <property type="molecule type" value="Genomic_DNA"/>
</dbReference>
<keyword evidence="13" id="KW-1185">Reference proteome</keyword>
<evidence type="ECO:0000256" key="7">
    <source>
        <dbReference type="RuleBase" id="RU362125"/>
    </source>
</evidence>
<dbReference type="AlphaFoldDB" id="A0A813XX18"/>
<dbReference type="Pfam" id="PF02771">
    <property type="entry name" value="Acyl-CoA_dh_N"/>
    <property type="match status" value="1"/>
</dbReference>
<evidence type="ECO:0000259" key="10">
    <source>
        <dbReference type="Pfam" id="PF02771"/>
    </source>
</evidence>
<evidence type="ECO:0000313" key="14">
    <source>
        <dbReference type="Proteomes" id="UP000663852"/>
    </source>
</evidence>
<dbReference type="FunFam" id="1.10.540.10:FF:000010">
    <property type="entry name" value="Medium-chain specific acyl-CoA dehydrogenase, mitochondrial"/>
    <property type="match status" value="1"/>
</dbReference>
<evidence type="ECO:0000256" key="1">
    <source>
        <dbReference type="ARBA" id="ARBA00001974"/>
    </source>
</evidence>
<dbReference type="GO" id="GO:0005739">
    <property type="term" value="C:mitochondrion"/>
    <property type="evidence" value="ECO:0007669"/>
    <property type="project" value="TreeGrafter"/>
</dbReference>
<comment type="similarity">
    <text evidence="2 7">Belongs to the acyl-CoA dehydrogenase family.</text>
</comment>
<dbReference type="Proteomes" id="UP000663828">
    <property type="component" value="Unassembled WGS sequence"/>
</dbReference>
<keyword evidence="5 7" id="KW-0274">FAD</keyword>
<dbReference type="Proteomes" id="UP000663852">
    <property type="component" value="Unassembled WGS sequence"/>
</dbReference>
<evidence type="ECO:0000256" key="4">
    <source>
        <dbReference type="ARBA" id="ARBA00022630"/>
    </source>
</evidence>
<dbReference type="SUPFAM" id="SSF56645">
    <property type="entry name" value="Acyl-CoA dehydrogenase NM domain-like"/>
    <property type="match status" value="1"/>
</dbReference>
<dbReference type="Gene3D" id="2.40.110.10">
    <property type="entry name" value="Butyryl-CoA Dehydrogenase, subunit A, domain 2"/>
    <property type="match status" value="1"/>
</dbReference>
<evidence type="ECO:0000256" key="3">
    <source>
        <dbReference type="ARBA" id="ARBA00019125"/>
    </source>
</evidence>
<feature type="domain" description="Acyl-CoA dehydrogenase/oxidase C-terminal" evidence="8">
    <location>
        <begin position="286"/>
        <end position="434"/>
    </location>
</feature>
<dbReference type="PIRSF" id="PIRSF016578">
    <property type="entry name" value="HsaA"/>
    <property type="match status" value="1"/>
</dbReference>
<evidence type="ECO:0000313" key="13">
    <source>
        <dbReference type="Proteomes" id="UP000663828"/>
    </source>
</evidence>
<dbReference type="InterPro" id="IPR036250">
    <property type="entry name" value="AcylCo_DH-like_C"/>
</dbReference>
<dbReference type="PANTHER" id="PTHR48083:SF2">
    <property type="entry name" value="MEDIUM-CHAIN SPECIFIC ACYL-COA DEHYDROGENASE, MITOCHONDRIAL"/>
    <property type="match status" value="1"/>
</dbReference>
<dbReference type="InterPro" id="IPR050741">
    <property type="entry name" value="Acyl-CoA_dehydrogenase"/>
</dbReference>
<dbReference type="Gene3D" id="1.10.540.10">
    <property type="entry name" value="Acyl-CoA dehydrogenase/oxidase, N-terminal domain"/>
    <property type="match status" value="1"/>
</dbReference>
<dbReference type="PROSITE" id="PS00073">
    <property type="entry name" value="ACYL_COA_DH_2"/>
    <property type="match status" value="1"/>
</dbReference>
<dbReference type="InterPro" id="IPR046373">
    <property type="entry name" value="Acyl-CoA_Oxase/DH_mid-dom_sf"/>
</dbReference>
<evidence type="ECO:0000259" key="8">
    <source>
        <dbReference type="Pfam" id="PF00441"/>
    </source>
</evidence>
<evidence type="ECO:0000256" key="2">
    <source>
        <dbReference type="ARBA" id="ARBA00009347"/>
    </source>
</evidence>
<evidence type="ECO:0000313" key="12">
    <source>
        <dbReference type="EMBL" id="CAF1618294.1"/>
    </source>
</evidence>
<evidence type="ECO:0000259" key="9">
    <source>
        <dbReference type="Pfam" id="PF02770"/>
    </source>
</evidence>
<keyword evidence="4 7" id="KW-0285">Flavoprotein</keyword>
<dbReference type="OrthoDB" id="434771at2759"/>